<organism evidence="2 3">
    <name type="scientific">Bifidobacterium cuniculi</name>
    <dbReference type="NCBI Taxonomy" id="1688"/>
    <lineage>
        <taxon>Bacteria</taxon>
        <taxon>Bacillati</taxon>
        <taxon>Actinomycetota</taxon>
        <taxon>Actinomycetes</taxon>
        <taxon>Bifidobacteriales</taxon>
        <taxon>Bifidobacteriaceae</taxon>
        <taxon>Bifidobacterium</taxon>
    </lineage>
</organism>
<evidence type="ECO:0000313" key="3">
    <source>
        <dbReference type="Proteomes" id="UP000029067"/>
    </source>
</evidence>
<gene>
    <name evidence="2" type="ORF">BCUN_1273</name>
</gene>
<dbReference type="RefSeq" id="WP_169744063.1">
    <property type="nucleotide sequence ID" value="NZ_JGYV01000008.1"/>
</dbReference>
<feature type="compositionally biased region" description="Polar residues" evidence="1">
    <location>
        <begin position="37"/>
        <end position="47"/>
    </location>
</feature>
<feature type="region of interest" description="Disordered" evidence="1">
    <location>
        <begin position="23"/>
        <end position="47"/>
    </location>
</feature>
<comment type="caution">
    <text evidence="2">The sequence shown here is derived from an EMBL/GenBank/DDBJ whole genome shotgun (WGS) entry which is preliminary data.</text>
</comment>
<reference evidence="2 3" key="1">
    <citation type="submission" date="2014-03" db="EMBL/GenBank/DDBJ databases">
        <title>Genomics of Bifidobacteria.</title>
        <authorList>
            <person name="Ventura M."/>
            <person name="Milani C."/>
            <person name="Lugli G.A."/>
        </authorList>
    </citation>
    <scope>NUCLEOTIDE SEQUENCE [LARGE SCALE GENOMIC DNA]</scope>
    <source>
        <strain evidence="2 3">LMG 10738</strain>
    </source>
</reference>
<keyword evidence="3" id="KW-1185">Reference proteome</keyword>
<dbReference type="Proteomes" id="UP000029067">
    <property type="component" value="Unassembled WGS sequence"/>
</dbReference>
<accession>A0A087AX05</accession>
<dbReference type="AlphaFoldDB" id="A0A087AX05"/>
<proteinExistence type="predicted"/>
<evidence type="ECO:0000313" key="2">
    <source>
        <dbReference type="EMBL" id="KFI63305.1"/>
    </source>
</evidence>
<dbReference type="EMBL" id="JGYV01000008">
    <property type="protein sequence ID" value="KFI63305.1"/>
    <property type="molecule type" value="Genomic_DNA"/>
</dbReference>
<sequence length="47" mass="5104">MFAQLASMILRGIREFDDAVRQDAAARDETCDDVADSPSTETKNGQG</sequence>
<evidence type="ECO:0000256" key="1">
    <source>
        <dbReference type="SAM" id="MobiDB-lite"/>
    </source>
</evidence>
<protein>
    <submittedName>
        <fullName evidence="2">Uncharacterized protein</fullName>
    </submittedName>
</protein>
<name>A0A087AX05_9BIFI</name>